<organism evidence="1 2">
    <name type="scientific">Tanacetum coccineum</name>
    <dbReference type="NCBI Taxonomy" id="301880"/>
    <lineage>
        <taxon>Eukaryota</taxon>
        <taxon>Viridiplantae</taxon>
        <taxon>Streptophyta</taxon>
        <taxon>Embryophyta</taxon>
        <taxon>Tracheophyta</taxon>
        <taxon>Spermatophyta</taxon>
        <taxon>Magnoliopsida</taxon>
        <taxon>eudicotyledons</taxon>
        <taxon>Gunneridae</taxon>
        <taxon>Pentapetalae</taxon>
        <taxon>asterids</taxon>
        <taxon>campanulids</taxon>
        <taxon>Asterales</taxon>
        <taxon>Asteraceae</taxon>
        <taxon>Asteroideae</taxon>
        <taxon>Anthemideae</taxon>
        <taxon>Anthemidinae</taxon>
        <taxon>Tanacetum</taxon>
    </lineage>
</organism>
<gene>
    <name evidence="1" type="ORF">Tco_0908468</name>
</gene>
<dbReference type="EMBL" id="BQNB010014440">
    <property type="protein sequence ID" value="GJT28193.1"/>
    <property type="molecule type" value="Genomic_DNA"/>
</dbReference>
<accession>A0ABQ5CMY6</accession>
<sequence>MDAAKDLKMRYLGYTNDIKLRYMDTIVFKHVHKESGKAVLAQEFLPSNHYDSTNILDGYEREDAKARICSFDKGSDCLIYASHGLMLFHVSRMAECTTWDNYVLGLQEILVSQHKYVVKLL</sequence>
<proteinExistence type="predicted"/>
<comment type="caution">
    <text evidence="1">The sequence shown here is derived from an EMBL/GenBank/DDBJ whole genome shotgun (WGS) entry which is preliminary data.</text>
</comment>
<reference evidence="1" key="2">
    <citation type="submission" date="2022-01" db="EMBL/GenBank/DDBJ databases">
        <authorList>
            <person name="Yamashiro T."/>
            <person name="Shiraishi A."/>
            <person name="Satake H."/>
            <person name="Nakayama K."/>
        </authorList>
    </citation>
    <scope>NUCLEOTIDE SEQUENCE</scope>
</reference>
<keyword evidence="2" id="KW-1185">Reference proteome</keyword>
<evidence type="ECO:0000313" key="1">
    <source>
        <dbReference type="EMBL" id="GJT28193.1"/>
    </source>
</evidence>
<reference evidence="1" key="1">
    <citation type="journal article" date="2022" name="Int. J. Mol. Sci.">
        <title>Draft Genome of Tanacetum Coccineum: Genomic Comparison of Closely Related Tanacetum-Family Plants.</title>
        <authorList>
            <person name="Yamashiro T."/>
            <person name="Shiraishi A."/>
            <person name="Nakayama K."/>
            <person name="Satake H."/>
        </authorList>
    </citation>
    <scope>NUCLEOTIDE SEQUENCE</scope>
</reference>
<dbReference type="Proteomes" id="UP001151760">
    <property type="component" value="Unassembled WGS sequence"/>
</dbReference>
<protein>
    <submittedName>
        <fullName evidence="1">Uncharacterized protein</fullName>
    </submittedName>
</protein>
<evidence type="ECO:0000313" key="2">
    <source>
        <dbReference type="Proteomes" id="UP001151760"/>
    </source>
</evidence>
<name>A0ABQ5CMY6_9ASTR</name>